<dbReference type="Proteomes" id="UP000671873">
    <property type="component" value="Segment"/>
</dbReference>
<dbReference type="EMBL" id="MT234342">
    <property type="protein sequence ID" value="QIW87799.1"/>
    <property type="molecule type" value="Genomic_DNA"/>
</dbReference>
<organism evidence="1 2">
    <name type="scientific">Agrobacterium phage OLIVR5</name>
    <dbReference type="NCBI Taxonomy" id="2723773"/>
    <lineage>
        <taxon>Viruses</taxon>
        <taxon>Duplodnaviria</taxon>
        <taxon>Heunggongvirae</taxon>
        <taxon>Uroviricota</taxon>
        <taxon>Caudoviricetes</taxon>
        <taxon>Pootjesviridae</taxon>
        <taxon>Heverleevirus</taxon>
        <taxon>Heverleevirus OLIVR5</taxon>
    </lineage>
</organism>
<gene>
    <name evidence="1" type="ORF">Ab1vBOLIVR5_gp151</name>
</gene>
<accession>A0A858MT81</accession>
<evidence type="ECO:0000313" key="2">
    <source>
        <dbReference type="Proteomes" id="UP000671873"/>
    </source>
</evidence>
<sequence length="99" mass="11941">MWHIEYEAEVHSRVNRYFRSITTCRFSTDDPYLWWCYDKKKFVPIEETSGQYSNHSEGPRTIKAFKRFLRKHPELKGYEVIFVNRYAGLGATAVWIEEK</sequence>
<evidence type="ECO:0000313" key="1">
    <source>
        <dbReference type="EMBL" id="QIW87799.1"/>
    </source>
</evidence>
<protein>
    <submittedName>
        <fullName evidence="1">Uncharacterized protein</fullName>
    </submittedName>
</protein>
<reference evidence="1 2" key="1">
    <citation type="submission" date="2020-03" db="EMBL/GenBank/DDBJ databases">
        <authorList>
            <person name="Holtappels D."/>
            <person name="Bomans J.P.J."/>
            <person name="Lavigne R."/>
            <person name="Wagemans J."/>
        </authorList>
    </citation>
    <scope>NUCLEOTIDE SEQUENCE [LARGE SCALE GENOMIC DNA]</scope>
    <source>
        <strain evidence="1 2">OLIVR5</strain>
    </source>
</reference>
<proteinExistence type="predicted"/>
<name>A0A858MT81_9CAUD</name>
<keyword evidence="2" id="KW-1185">Reference proteome</keyword>